<dbReference type="PANTHER" id="PTHR13903:SF8">
    <property type="entry name" value="PIRIN"/>
    <property type="match status" value="1"/>
</dbReference>
<organism evidence="6 7">
    <name type="scientific">Acidovorax ebreus (strain TPSY)</name>
    <name type="common">Diaphorobacter sp. (strain TPSY)</name>
    <dbReference type="NCBI Taxonomy" id="535289"/>
    <lineage>
        <taxon>Bacteria</taxon>
        <taxon>Pseudomonadati</taxon>
        <taxon>Pseudomonadota</taxon>
        <taxon>Betaproteobacteria</taxon>
        <taxon>Burkholderiales</taxon>
        <taxon>Comamonadaceae</taxon>
        <taxon>Diaphorobacter</taxon>
    </lineage>
</organism>
<gene>
    <name evidence="6" type="ordered locus">Dtpsy_1596</name>
</gene>
<dbReference type="Proteomes" id="UP000000450">
    <property type="component" value="Chromosome"/>
</dbReference>
<name>A0A9J9UAL0_ACIET</name>
<dbReference type="CDD" id="cd02247">
    <property type="entry name" value="cupin_pirin_C"/>
    <property type="match status" value="1"/>
</dbReference>
<dbReference type="InterPro" id="IPR012093">
    <property type="entry name" value="Pirin"/>
</dbReference>
<evidence type="ECO:0000259" key="5">
    <source>
        <dbReference type="Pfam" id="PF05726"/>
    </source>
</evidence>
<keyword evidence="2" id="KW-0479">Metal-binding</keyword>
<evidence type="ECO:0000313" key="6">
    <source>
        <dbReference type="EMBL" id="ACM33055.1"/>
    </source>
</evidence>
<dbReference type="CDD" id="cd02909">
    <property type="entry name" value="cupin_pirin_N"/>
    <property type="match status" value="1"/>
</dbReference>
<evidence type="ECO:0000313" key="7">
    <source>
        <dbReference type="Proteomes" id="UP000000450"/>
    </source>
</evidence>
<dbReference type="PIRSF" id="PIRSF006232">
    <property type="entry name" value="Pirin"/>
    <property type="match status" value="1"/>
</dbReference>
<feature type="binding site" evidence="2">
    <location>
        <position position="108"/>
    </location>
    <ligand>
        <name>Fe cation</name>
        <dbReference type="ChEBI" id="CHEBI:24875"/>
    </ligand>
</feature>
<dbReference type="GO" id="GO:0046872">
    <property type="term" value="F:metal ion binding"/>
    <property type="evidence" value="ECO:0007669"/>
    <property type="project" value="UniProtKB-KW"/>
</dbReference>
<comment type="cofactor">
    <cofactor evidence="2">
        <name>Fe cation</name>
        <dbReference type="ChEBI" id="CHEBI:24875"/>
    </cofactor>
    <text evidence="2">Binds 1 Fe cation per subunit.</text>
</comment>
<dbReference type="RefSeq" id="WP_015913155.1">
    <property type="nucleotide sequence ID" value="NC_011992.1"/>
</dbReference>
<dbReference type="InterPro" id="IPR003829">
    <property type="entry name" value="Pirin_N_dom"/>
</dbReference>
<keyword evidence="7" id="KW-1185">Reference proteome</keyword>
<feature type="domain" description="Pirin C-terminal" evidence="5">
    <location>
        <begin position="184"/>
        <end position="280"/>
    </location>
</feature>
<sequence>MSAGAIPAQGPLRLSGHFKDLGGGFTVRRLLPALQRRSVGPFVFFDHFGPATVAPASAYDVRPHPHIGLATVTYLFEGAILHRDSLGSLQQIEPGAINWMTAGRGIVHSERRPSALAHSTYVNHGIQLWAALPQAHEEEPPHFAHTPADQIPAYQHGGAAVRVLIGAAFGCQSPVATFAPTLLLDVQLEPGSALDLPALADEMALYTVSEGLWLDAEALPAQTLALLEPGRSTSVRAGKAGARCVVIGGAALDGPRHIWWNFVSSRKERIVQAADDWERDAMGHIPGESERIPLPPRRFLG</sequence>
<accession>A0A9J9UAL0</accession>
<dbReference type="Pfam" id="PF05726">
    <property type="entry name" value="Pirin_C"/>
    <property type="match status" value="1"/>
</dbReference>
<dbReference type="PANTHER" id="PTHR13903">
    <property type="entry name" value="PIRIN-RELATED"/>
    <property type="match status" value="1"/>
</dbReference>
<feature type="domain" description="Pirin N-terminal" evidence="4">
    <location>
        <begin position="25"/>
        <end position="129"/>
    </location>
</feature>
<evidence type="ECO:0000256" key="1">
    <source>
        <dbReference type="ARBA" id="ARBA00008416"/>
    </source>
</evidence>
<keyword evidence="2" id="KW-0408">Iron</keyword>
<evidence type="ECO:0000256" key="2">
    <source>
        <dbReference type="PIRSR" id="PIRSR006232-1"/>
    </source>
</evidence>
<dbReference type="InterPro" id="IPR014710">
    <property type="entry name" value="RmlC-like_jellyroll"/>
</dbReference>
<dbReference type="EMBL" id="CP001392">
    <property type="protein sequence ID" value="ACM33055.1"/>
    <property type="molecule type" value="Genomic_DNA"/>
</dbReference>
<protein>
    <submittedName>
        <fullName evidence="6">Pirin domain protein</fullName>
    </submittedName>
</protein>
<comment type="similarity">
    <text evidence="1 3">Belongs to the pirin family.</text>
</comment>
<dbReference type="InterPro" id="IPR011051">
    <property type="entry name" value="RmlC_Cupin_sf"/>
</dbReference>
<dbReference type="AlphaFoldDB" id="A0A9J9UAL0"/>
<proteinExistence type="inferred from homology"/>
<reference evidence="6 7" key="1">
    <citation type="journal article" date="2010" name="J. Bacteriol.">
        <title>Completed genome sequence of the anaerobic iron-oxidizing bacterium Acidovorax ebreus strain TPSY.</title>
        <authorList>
            <person name="Byrne-Bailey K.G."/>
            <person name="Weber K.A."/>
            <person name="Chair A.H."/>
            <person name="Bose S."/>
            <person name="Knox T."/>
            <person name="Spanbauer T.L."/>
            <person name="Chertkov O."/>
            <person name="Coates J.D."/>
        </authorList>
    </citation>
    <scope>NUCLEOTIDE SEQUENCE [LARGE SCALE GENOMIC DNA]</scope>
    <source>
        <strain evidence="6 7">TPSY</strain>
    </source>
</reference>
<feature type="binding site" evidence="2">
    <location>
        <position position="64"/>
    </location>
    <ligand>
        <name>Fe cation</name>
        <dbReference type="ChEBI" id="CHEBI:24875"/>
    </ligand>
</feature>
<dbReference type="Gene3D" id="2.60.120.10">
    <property type="entry name" value="Jelly Rolls"/>
    <property type="match status" value="2"/>
</dbReference>
<evidence type="ECO:0000259" key="4">
    <source>
        <dbReference type="Pfam" id="PF02678"/>
    </source>
</evidence>
<evidence type="ECO:0000256" key="3">
    <source>
        <dbReference type="RuleBase" id="RU003457"/>
    </source>
</evidence>
<dbReference type="SUPFAM" id="SSF51182">
    <property type="entry name" value="RmlC-like cupins"/>
    <property type="match status" value="1"/>
</dbReference>
<dbReference type="InterPro" id="IPR008778">
    <property type="entry name" value="Pirin_C_dom"/>
</dbReference>
<feature type="binding site" evidence="2">
    <location>
        <position position="110"/>
    </location>
    <ligand>
        <name>Fe cation</name>
        <dbReference type="ChEBI" id="CHEBI:24875"/>
    </ligand>
</feature>
<dbReference type="Pfam" id="PF02678">
    <property type="entry name" value="Pirin"/>
    <property type="match status" value="1"/>
</dbReference>
<feature type="binding site" evidence="2">
    <location>
        <position position="66"/>
    </location>
    <ligand>
        <name>Fe cation</name>
        <dbReference type="ChEBI" id="CHEBI:24875"/>
    </ligand>
</feature>
<dbReference type="KEGG" id="dia:Dtpsy_1596"/>